<accession>A0A9N9AMY2</accession>
<feature type="non-terminal residue" evidence="2">
    <location>
        <position position="1"/>
    </location>
</feature>
<reference evidence="2" key="1">
    <citation type="submission" date="2021-06" db="EMBL/GenBank/DDBJ databases">
        <authorList>
            <person name="Kallberg Y."/>
            <person name="Tangrot J."/>
            <person name="Rosling A."/>
        </authorList>
    </citation>
    <scope>NUCLEOTIDE SEQUENCE</scope>
    <source>
        <strain evidence="2">FL130A</strain>
    </source>
</reference>
<gene>
    <name evidence="2" type="ORF">ALEPTO_LOCUS5195</name>
</gene>
<dbReference type="PANTHER" id="PTHR47349">
    <property type="entry name" value="CHROMOSOME 8, WHOLE GENOME SHOTGUN SEQUENCE"/>
    <property type="match status" value="1"/>
</dbReference>
<feature type="domain" description="YMC020W-like alpha/beta hydrolase" evidence="1">
    <location>
        <begin position="2"/>
        <end position="282"/>
    </location>
</feature>
<dbReference type="InterPro" id="IPR058933">
    <property type="entry name" value="YMC020W-like_ab_hydrolase"/>
</dbReference>
<protein>
    <submittedName>
        <fullName evidence="2">14114_t:CDS:1</fullName>
    </submittedName>
</protein>
<evidence type="ECO:0000313" key="2">
    <source>
        <dbReference type="EMBL" id="CAG8536474.1"/>
    </source>
</evidence>
<dbReference type="OrthoDB" id="5598028at2759"/>
<dbReference type="Proteomes" id="UP000789508">
    <property type="component" value="Unassembled WGS sequence"/>
</dbReference>
<name>A0A9N9AMY2_9GLOM</name>
<dbReference type="AlphaFoldDB" id="A0A9N9AMY2"/>
<organism evidence="2 3">
    <name type="scientific">Ambispora leptoticha</name>
    <dbReference type="NCBI Taxonomy" id="144679"/>
    <lineage>
        <taxon>Eukaryota</taxon>
        <taxon>Fungi</taxon>
        <taxon>Fungi incertae sedis</taxon>
        <taxon>Mucoromycota</taxon>
        <taxon>Glomeromycotina</taxon>
        <taxon>Glomeromycetes</taxon>
        <taxon>Archaeosporales</taxon>
        <taxon>Ambisporaceae</taxon>
        <taxon>Ambispora</taxon>
    </lineage>
</organism>
<dbReference type="InterPro" id="IPR058934">
    <property type="entry name" value="YMC020W-like"/>
</dbReference>
<dbReference type="Pfam" id="PF26147">
    <property type="entry name" value="AB_HYDROLASE_YMC0-YMC35"/>
    <property type="match status" value="1"/>
</dbReference>
<evidence type="ECO:0000259" key="1">
    <source>
        <dbReference type="Pfam" id="PF26147"/>
    </source>
</evidence>
<keyword evidence="3" id="KW-1185">Reference proteome</keyword>
<dbReference type="EMBL" id="CAJVPS010001397">
    <property type="protein sequence ID" value="CAG8536474.1"/>
    <property type="molecule type" value="Genomic_DNA"/>
</dbReference>
<dbReference type="PANTHER" id="PTHR47349:SF1">
    <property type="entry name" value="AER328WP"/>
    <property type="match status" value="1"/>
</dbReference>
<evidence type="ECO:0000313" key="3">
    <source>
        <dbReference type="Proteomes" id="UP000789508"/>
    </source>
</evidence>
<sequence>MAETIRQMLNLGPNEGDITSIPLDGYGTVLKRRDAFLKQIQGNKTLREKIKKAKALFVVGHSQGVPVSVFLLQKLIEARLVDPDQQTMCALLLAGISQGPISRFDPAEKLAEIHVLNNDQSEELFDFQKSSSPISQEYRDATIKILKRGVKIIYFASGNDDKVPLHSALYTNMDHPSIKRGIYVADSIYKEKRFVADLVRILIRLRNNNYSDHGLLVLLSKSLIKFLKDHDHVDLSEEPEAYQLAVDHLYVSKKYKNVRAKFTEFDYTLPAKSRKTYIPWAM</sequence>
<proteinExistence type="predicted"/>
<comment type="caution">
    <text evidence="2">The sequence shown here is derived from an EMBL/GenBank/DDBJ whole genome shotgun (WGS) entry which is preliminary data.</text>
</comment>